<organism evidence="3">
    <name type="scientific">Brugia timori</name>
    <dbReference type="NCBI Taxonomy" id="42155"/>
    <lineage>
        <taxon>Eukaryota</taxon>
        <taxon>Metazoa</taxon>
        <taxon>Ecdysozoa</taxon>
        <taxon>Nematoda</taxon>
        <taxon>Chromadorea</taxon>
        <taxon>Rhabditida</taxon>
        <taxon>Spirurina</taxon>
        <taxon>Spiruromorpha</taxon>
        <taxon>Filarioidea</taxon>
        <taxon>Onchocercidae</taxon>
        <taxon>Brugia</taxon>
    </lineage>
</organism>
<reference evidence="3" key="1">
    <citation type="submission" date="2017-02" db="UniProtKB">
        <authorList>
            <consortium name="WormBaseParasite"/>
        </authorList>
    </citation>
    <scope>IDENTIFICATION</scope>
</reference>
<dbReference type="AlphaFoldDB" id="A0A0R3QHY4"/>
<protein>
    <submittedName>
        <fullName evidence="1 3">Uncharacterized protein</fullName>
    </submittedName>
</protein>
<evidence type="ECO:0000313" key="1">
    <source>
        <dbReference type="EMBL" id="VDO17893.1"/>
    </source>
</evidence>
<keyword evidence="2" id="KW-1185">Reference proteome</keyword>
<evidence type="ECO:0000313" key="2">
    <source>
        <dbReference type="Proteomes" id="UP000280834"/>
    </source>
</evidence>
<accession>A0A0R3QHY4</accession>
<dbReference type="WBParaSite" id="BTMF_0000600801-mRNA-1">
    <property type="protein sequence ID" value="BTMF_0000600801-mRNA-1"/>
    <property type="gene ID" value="BTMF_0000600801"/>
</dbReference>
<evidence type="ECO:0000313" key="3">
    <source>
        <dbReference type="WBParaSite" id="BTMF_0000600801-mRNA-1"/>
    </source>
</evidence>
<proteinExistence type="predicted"/>
<dbReference type="Proteomes" id="UP000280834">
    <property type="component" value="Unassembled WGS sequence"/>
</dbReference>
<sequence>MGLRRLLARIPPLTLPSSSLKSCSSQFWKLFFFAYRAIS</sequence>
<name>A0A0R3QHY4_9BILA</name>
<dbReference type="EMBL" id="UZAG01005570">
    <property type="protein sequence ID" value="VDO17893.1"/>
    <property type="molecule type" value="Genomic_DNA"/>
</dbReference>
<gene>
    <name evidence="1" type="ORF">BTMF_LOCUS5265</name>
</gene>
<reference evidence="1 2" key="2">
    <citation type="submission" date="2018-11" db="EMBL/GenBank/DDBJ databases">
        <authorList>
            <consortium name="Pathogen Informatics"/>
        </authorList>
    </citation>
    <scope>NUCLEOTIDE SEQUENCE [LARGE SCALE GENOMIC DNA]</scope>
</reference>